<dbReference type="FunFam" id="3.40.50.300:FF:000006">
    <property type="entry name" value="DNA-binding transcriptional regulator NtrC"/>
    <property type="match status" value="1"/>
</dbReference>
<dbReference type="InterPro" id="IPR027417">
    <property type="entry name" value="P-loop_NTPase"/>
</dbReference>
<evidence type="ECO:0000256" key="1">
    <source>
        <dbReference type="ARBA" id="ARBA00004496"/>
    </source>
</evidence>
<dbReference type="SUPFAM" id="SSF52540">
    <property type="entry name" value="P-loop containing nucleoside triphosphate hydrolases"/>
    <property type="match status" value="1"/>
</dbReference>
<evidence type="ECO:0000256" key="7">
    <source>
        <dbReference type="ARBA" id="ARBA00022840"/>
    </source>
</evidence>
<keyword evidence="8" id="KW-0902">Two-component regulatory system</keyword>
<accession>A0A3B0QX00</accession>
<dbReference type="GO" id="GO:0005524">
    <property type="term" value="F:ATP binding"/>
    <property type="evidence" value="ECO:0007669"/>
    <property type="project" value="UniProtKB-KW"/>
</dbReference>
<dbReference type="PROSITE" id="PS00676">
    <property type="entry name" value="SIGMA54_INTERACT_2"/>
    <property type="match status" value="1"/>
</dbReference>
<dbReference type="SUPFAM" id="SSF52172">
    <property type="entry name" value="CheY-like"/>
    <property type="match status" value="1"/>
</dbReference>
<dbReference type="Gene3D" id="3.40.50.300">
    <property type="entry name" value="P-loop containing nucleotide triphosphate hydrolases"/>
    <property type="match status" value="1"/>
</dbReference>
<keyword evidence="5" id="KW-0597">Phosphoprotein</keyword>
<dbReference type="SMART" id="SM00382">
    <property type="entry name" value="AAA"/>
    <property type="match status" value="1"/>
</dbReference>
<dbReference type="PROSITE" id="PS50045">
    <property type="entry name" value="SIGMA54_INTERACT_4"/>
    <property type="match status" value="1"/>
</dbReference>
<dbReference type="GO" id="GO:0000160">
    <property type="term" value="P:phosphorelay signal transduction system"/>
    <property type="evidence" value="ECO:0007669"/>
    <property type="project" value="UniProtKB-KW"/>
</dbReference>
<dbReference type="InterPro" id="IPR002078">
    <property type="entry name" value="Sigma_54_int"/>
</dbReference>
<dbReference type="Gene3D" id="1.10.8.60">
    <property type="match status" value="1"/>
</dbReference>
<keyword evidence="7" id="KW-0067">ATP-binding</keyword>
<dbReference type="InterPro" id="IPR002197">
    <property type="entry name" value="HTH_Fis"/>
</dbReference>
<dbReference type="Pfam" id="PF00072">
    <property type="entry name" value="Response_reg"/>
    <property type="match status" value="1"/>
</dbReference>
<dbReference type="Gene3D" id="1.10.10.60">
    <property type="entry name" value="Homeodomain-like"/>
    <property type="match status" value="1"/>
</dbReference>
<dbReference type="AlphaFoldDB" id="A0A3B0QX00"/>
<evidence type="ECO:0000259" key="17">
    <source>
        <dbReference type="PROSITE" id="PS50110"/>
    </source>
</evidence>
<evidence type="ECO:0000256" key="15">
    <source>
        <dbReference type="ARBA" id="ARBA00031910"/>
    </source>
</evidence>
<dbReference type="SMART" id="SM00448">
    <property type="entry name" value="REC"/>
    <property type="match status" value="1"/>
</dbReference>
<evidence type="ECO:0000256" key="9">
    <source>
        <dbReference type="ARBA" id="ARBA00023015"/>
    </source>
</evidence>
<keyword evidence="9" id="KW-0805">Transcription regulation</keyword>
<evidence type="ECO:0000256" key="13">
    <source>
        <dbReference type="ARBA" id="ARBA00023231"/>
    </source>
</evidence>
<feature type="domain" description="Sigma-54 factor interaction" evidence="16">
    <location>
        <begin position="145"/>
        <end position="374"/>
    </location>
</feature>
<keyword evidence="11" id="KW-0010">Activator</keyword>
<proteinExistence type="predicted"/>
<dbReference type="EMBL" id="UOEA01000069">
    <property type="protein sequence ID" value="VAV84639.1"/>
    <property type="molecule type" value="Genomic_DNA"/>
</dbReference>
<dbReference type="InterPro" id="IPR025943">
    <property type="entry name" value="Sigma_54_int_dom_ATP-bd_2"/>
</dbReference>
<evidence type="ECO:0000256" key="5">
    <source>
        <dbReference type="ARBA" id="ARBA00022553"/>
    </source>
</evidence>
<dbReference type="PANTHER" id="PTHR32071:SF95">
    <property type="entry name" value="DNA-BINDING TRANSCRIPTIONAL REGULATOR NTRC"/>
    <property type="match status" value="1"/>
</dbReference>
<evidence type="ECO:0000259" key="16">
    <source>
        <dbReference type="PROSITE" id="PS50045"/>
    </source>
</evidence>
<dbReference type="PANTHER" id="PTHR32071">
    <property type="entry name" value="TRANSCRIPTIONAL REGULATORY PROTEIN"/>
    <property type="match status" value="1"/>
</dbReference>
<dbReference type="Gene3D" id="3.40.50.2300">
    <property type="match status" value="1"/>
</dbReference>
<gene>
    <name evidence="18" type="ORF">MNBD_DELTA01-1847</name>
</gene>
<dbReference type="PROSITE" id="PS50110">
    <property type="entry name" value="RESPONSE_REGULATORY"/>
    <property type="match status" value="1"/>
</dbReference>
<evidence type="ECO:0000256" key="6">
    <source>
        <dbReference type="ARBA" id="ARBA00022741"/>
    </source>
</evidence>
<organism evidence="18">
    <name type="scientific">hydrothermal vent metagenome</name>
    <dbReference type="NCBI Taxonomy" id="652676"/>
    <lineage>
        <taxon>unclassified sequences</taxon>
        <taxon>metagenomes</taxon>
        <taxon>ecological metagenomes</taxon>
    </lineage>
</organism>
<evidence type="ECO:0000256" key="11">
    <source>
        <dbReference type="ARBA" id="ARBA00023159"/>
    </source>
</evidence>
<keyword evidence="10" id="KW-0238">DNA-binding</keyword>
<name>A0A3B0QX00_9ZZZZ</name>
<keyword evidence="12" id="KW-0804">Transcription</keyword>
<dbReference type="PROSITE" id="PS00675">
    <property type="entry name" value="SIGMA54_INTERACT_1"/>
    <property type="match status" value="1"/>
</dbReference>
<dbReference type="InterPro" id="IPR003593">
    <property type="entry name" value="AAA+_ATPase"/>
</dbReference>
<dbReference type="Pfam" id="PF02954">
    <property type="entry name" value="HTH_8"/>
    <property type="match status" value="1"/>
</dbReference>
<dbReference type="Pfam" id="PF00158">
    <property type="entry name" value="Sigma54_activat"/>
    <property type="match status" value="1"/>
</dbReference>
<sequence>MKKTVLIADDEESIVIVLQQYFKEKGLATLTACNGSEAERLIRKEKPDLVLMDINMPEKDGLAVLRSVKRSTGITTSIIIMTAESSMSNAIDAIKHGAFDYLTKPLDLDDLDVTIGRVLENLNLKDEVSTLKERLKERLETETTFIGKSKAVQTVFKTIGRVAPKDVTVLLQGESGTGKELVARILHINSPRAEGPFIAVNAAAIPGELMESELFGAEKGAFTGANSLKKGKFELANGGTLFLDEIGEMDKKLQAKILRALQDMQFYRLGGKELLKVDLRIIAATNQNLEKAVAEGRFREDLYYRLNVVQMKLPPLRKRKEDIPLLADHFLREFCDEMNLEMRKISKKALADLEIYNWPGNVRELENILKRAVLLSPNMVLSPEDIKLPKLRPAQESIEDIIERRLEPFIDRTSSTGRQELYDSIMPFMERPLIRLVLRKTRFNQVKASELLGINRNTLRKKIKELNIKRKDLE</sequence>
<protein>
    <recommendedName>
        <fullName evidence="2">DNA-binding transcriptional regulator NtrC</fullName>
    </recommendedName>
    <alternativeName>
        <fullName evidence="14">Nitrogen regulation protein NR(I)</fullName>
    </alternativeName>
    <alternativeName>
        <fullName evidence="15">Nitrogen regulator I</fullName>
    </alternativeName>
</protein>
<dbReference type="GO" id="GO:0043565">
    <property type="term" value="F:sequence-specific DNA binding"/>
    <property type="evidence" value="ECO:0007669"/>
    <property type="project" value="InterPro"/>
</dbReference>
<evidence type="ECO:0000256" key="12">
    <source>
        <dbReference type="ARBA" id="ARBA00023163"/>
    </source>
</evidence>
<comment type="subcellular location">
    <subcellularLocation>
        <location evidence="1">Cytoplasm</location>
    </subcellularLocation>
</comment>
<dbReference type="CDD" id="cd00009">
    <property type="entry name" value="AAA"/>
    <property type="match status" value="1"/>
</dbReference>
<dbReference type="InterPro" id="IPR011006">
    <property type="entry name" value="CheY-like_superfamily"/>
</dbReference>
<dbReference type="PRINTS" id="PR01590">
    <property type="entry name" value="HTHFIS"/>
</dbReference>
<keyword evidence="13" id="KW-0535">Nitrogen fixation</keyword>
<keyword evidence="6" id="KW-0547">Nucleotide-binding</keyword>
<dbReference type="InterPro" id="IPR025662">
    <property type="entry name" value="Sigma_54_int_dom_ATP-bd_1"/>
</dbReference>
<evidence type="ECO:0000256" key="14">
    <source>
        <dbReference type="ARBA" id="ARBA00029881"/>
    </source>
</evidence>
<dbReference type="PROSITE" id="PS00688">
    <property type="entry name" value="SIGMA54_INTERACT_3"/>
    <property type="match status" value="1"/>
</dbReference>
<dbReference type="GO" id="GO:0006355">
    <property type="term" value="P:regulation of DNA-templated transcription"/>
    <property type="evidence" value="ECO:0007669"/>
    <property type="project" value="InterPro"/>
</dbReference>
<keyword evidence="4" id="KW-0678">Repressor</keyword>
<dbReference type="InterPro" id="IPR025944">
    <property type="entry name" value="Sigma_54_int_dom_CS"/>
</dbReference>
<dbReference type="InterPro" id="IPR058031">
    <property type="entry name" value="AAA_lid_NorR"/>
</dbReference>
<evidence type="ECO:0000256" key="4">
    <source>
        <dbReference type="ARBA" id="ARBA00022491"/>
    </source>
</evidence>
<dbReference type="Pfam" id="PF25601">
    <property type="entry name" value="AAA_lid_14"/>
    <property type="match status" value="1"/>
</dbReference>
<evidence type="ECO:0000313" key="18">
    <source>
        <dbReference type="EMBL" id="VAV84639.1"/>
    </source>
</evidence>
<evidence type="ECO:0000256" key="10">
    <source>
        <dbReference type="ARBA" id="ARBA00023125"/>
    </source>
</evidence>
<feature type="domain" description="Response regulatory" evidence="17">
    <location>
        <begin position="4"/>
        <end position="119"/>
    </location>
</feature>
<evidence type="ECO:0000256" key="8">
    <source>
        <dbReference type="ARBA" id="ARBA00023012"/>
    </source>
</evidence>
<evidence type="ECO:0000256" key="3">
    <source>
        <dbReference type="ARBA" id="ARBA00022490"/>
    </source>
</evidence>
<dbReference type="SUPFAM" id="SSF46689">
    <property type="entry name" value="Homeodomain-like"/>
    <property type="match status" value="1"/>
</dbReference>
<evidence type="ECO:0000256" key="2">
    <source>
        <dbReference type="ARBA" id="ARBA00019059"/>
    </source>
</evidence>
<keyword evidence="3" id="KW-0963">Cytoplasm</keyword>
<dbReference type="InterPro" id="IPR001789">
    <property type="entry name" value="Sig_transdc_resp-reg_receiver"/>
</dbReference>
<dbReference type="InterPro" id="IPR009057">
    <property type="entry name" value="Homeodomain-like_sf"/>
</dbReference>
<dbReference type="GO" id="GO:0005737">
    <property type="term" value="C:cytoplasm"/>
    <property type="evidence" value="ECO:0007669"/>
    <property type="project" value="UniProtKB-SubCell"/>
</dbReference>
<reference evidence="18" key="1">
    <citation type="submission" date="2018-06" db="EMBL/GenBank/DDBJ databases">
        <authorList>
            <person name="Zhirakovskaya E."/>
        </authorList>
    </citation>
    <scope>NUCLEOTIDE SEQUENCE</scope>
</reference>